<evidence type="ECO:0000256" key="2">
    <source>
        <dbReference type="PIRSR" id="PIRSR600888-1"/>
    </source>
</evidence>
<accession>A0AAU4JZB9</accession>
<evidence type="ECO:0000313" key="5">
    <source>
        <dbReference type="Proteomes" id="UP001432128"/>
    </source>
</evidence>
<evidence type="ECO:0000313" key="4">
    <source>
        <dbReference type="EMBL" id="WUM19172.1"/>
    </source>
</evidence>
<feature type="active site" description="Proton donor" evidence="2">
    <location>
        <position position="132"/>
    </location>
</feature>
<dbReference type="KEGG" id="whr:OG579_15835"/>
<evidence type="ECO:0000256" key="3">
    <source>
        <dbReference type="PIRSR" id="PIRSR600888-3"/>
    </source>
</evidence>
<dbReference type="PANTHER" id="PTHR21047:SF2">
    <property type="entry name" value="THYMIDINE DIPHOSPHO-4-KETO-RHAMNOSE 3,5-EPIMERASE"/>
    <property type="match status" value="1"/>
</dbReference>
<organism evidence="4 5">
    <name type="scientific">Williamsia herbipolensis</name>
    <dbReference type="NCBI Taxonomy" id="1603258"/>
    <lineage>
        <taxon>Bacteria</taxon>
        <taxon>Bacillati</taxon>
        <taxon>Actinomycetota</taxon>
        <taxon>Actinomycetes</taxon>
        <taxon>Mycobacteriales</taxon>
        <taxon>Nocardiaceae</taxon>
        <taxon>Williamsia</taxon>
    </lineage>
</organism>
<keyword evidence="5" id="KW-1185">Reference proteome</keyword>
<dbReference type="EMBL" id="CP108021">
    <property type="protein sequence ID" value="WUM19172.1"/>
    <property type="molecule type" value="Genomic_DNA"/>
</dbReference>
<reference evidence="4 5" key="1">
    <citation type="submission" date="2022-10" db="EMBL/GenBank/DDBJ databases">
        <title>The complete genomes of actinobacterial strains from the NBC collection.</title>
        <authorList>
            <person name="Joergensen T.S."/>
            <person name="Alvarez Arevalo M."/>
            <person name="Sterndorff E.B."/>
            <person name="Faurdal D."/>
            <person name="Vuksanovic O."/>
            <person name="Mourched A.-S."/>
            <person name="Charusanti P."/>
            <person name="Shaw S."/>
            <person name="Blin K."/>
            <person name="Weber T."/>
        </authorList>
    </citation>
    <scope>NUCLEOTIDE SEQUENCE [LARGE SCALE GENOMIC DNA]</scope>
    <source>
        <strain evidence="4 5">NBC_00319</strain>
    </source>
</reference>
<dbReference type="InterPro" id="IPR014710">
    <property type="entry name" value="RmlC-like_jellyroll"/>
</dbReference>
<dbReference type="AlphaFoldDB" id="A0AAU4JZB9"/>
<comment type="similarity">
    <text evidence="1">Belongs to the dTDP-4-dehydrorhamnose 3,5-epimerase family.</text>
</comment>
<dbReference type="InterPro" id="IPR011051">
    <property type="entry name" value="RmlC_Cupin_sf"/>
</dbReference>
<dbReference type="InterPro" id="IPR000888">
    <property type="entry name" value="RmlC-like"/>
</dbReference>
<dbReference type="PANTHER" id="PTHR21047">
    <property type="entry name" value="DTDP-6-DEOXY-D-GLUCOSE-3,5 EPIMERASE"/>
    <property type="match status" value="1"/>
</dbReference>
<evidence type="ECO:0000256" key="1">
    <source>
        <dbReference type="ARBA" id="ARBA00010154"/>
    </source>
</evidence>
<dbReference type="RefSeq" id="WP_328856718.1">
    <property type="nucleotide sequence ID" value="NZ_CP108021.1"/>
</dbReference>
<dbReference type="GO" id="GO:0005829">
    <property type="term" value="C:cytosol"/>
    <property type="evidence" value="ECO:0007669"/>
    <property type="project" value="TreeGrafter"/>
</dbReference>
<dbReference type="Gene3D" id="2.60.120.10">
    <property type="entry name" value="Jelly Rolls"/>
    <property type="match status" value="1"/>
</dbReference>
<dbReference type="GO" id="GO:0000271">
    <property type="term" value="P:polysaccharide biosynthetic process"/>
    <property type="evidence" value="ECO:0007669"/>
    <property type="project" value="TreeGrafter"/>
</dbReference>
<name>A0AAU4JZB9_9NOCA</name>
<dbReference type="CDD" id="cd00438">
    <property type="entry name" value="cupin_RmlC"/>
    <property type="match status" value="1"/>
</dbReference>
<dbReference type="Pfam" id="PF00908">
    <property type="entry name" value="dTDP_sugar_isom"/>
    <property type="match status" value="1"/>
</dbReference>
<protein>
    <submittedName>
        <fullName evidence="4">dTDP-4-dehydrorhamnose 3,5-epimerase</fullName>
    </submittedName>
</protein>
<feature type="active site" description="Proton acceptor" evidence="2">
    <location>
        <position position="62"/>
    </location>
</feature>
<gene>
    <name evidence="4" type="ORF">OG579_15835</name>
</gene>
<proteinExistence type="inferred from homology"/>
<dbReference type="GO" id="GO:0019305">
    <property type="term" value="P:dTDP-rhamnose biosynthetic process"/>
    <property type="evidence" value="ECO:0007669"/>
    <property type="project" value="TreeGrafter"/>
</dbReference>
<sequence>MRVRPLTIAGSWELTPVQHGDPRGVFLEAFKAPVLAELIGHDFTLAQVNISVSAAGVLRGIHYADTPPGQAKYVTCPRGAILDVVVDIREGSPTFGQWDSVVLDDVDRRAIYLSEGLGHAFCSLEDDSTVSYFCSTGYNPGGEHGIHPLDPDVGIDWPAVGRDGAPLQYSLSDKDTAAPTLVRARADGALPRLDDVERYLRGLAARDA</sequence>
<feature type="site" description="Participates in a stacking interaction with the thymidine ring of dTDP-4-oxo-6-deoxyglucose" evidence="3">
    <location>
        <position position="138"/>
    </location>
</feature>
<dbReference type="GO" id="GO:0008830">
    <property type="term" value="F:dTDP-4-dehydrorhamnose 3,5-epimerase activity"/>
    <property type="evidence" value="ECO:0007669"/>
    <property type="project" value="InterPro"/>
</dbReference>
<dbReference type="Proteomes" id="UP001432128">
    <property type="component" value="Chromosome"/>
</dbReference>
<dbReference type="SUPFAM" id="SSF51182">
    <property type="entry name" value="RmlC-like cupins"/>
    <property type="match status" value="1"/>
</dbReference>